<dbReference type="Proteomes" id="UP000823941">
    <property type="component" value="Chromosome 22"/>
</dbReference>
<dbReference type="InterPro" id="IPR015919">
    <property type="entry name" value="Cadherin-like_sf"/>
</dbReference>
<dbReference type="EMBL" id="JAHIBW010000022">
    <property type="protein sequence ID" value="KAG7299484.1"/>
    <property type="molecule type" value="Genomic_DNA"/>
</dbReference>
<dbReference type="CDD" id="cd11304">
    <property type="entry name" value="Cadherin_repeat"/>
    <property type="match status" value="1"/>
</dbReference>
<accession>A0ABQ7Q2Y0</accession>
<evidence type="ECO:0000313" key="6">
    <source>
        <dbReference type="Proteomes" id="UP000823941"/>
    </source>
</evidence>
<dbReference type="PANTHER" id="PTHR24028">
    <property type="entry name" value="CADHERIN-87A"/>
    <property type="match status" value="1"/>
</dbReference>
<reference evidence="5 6" key="1">
    <citation type="submission" date="2021-06" db="EMBL/GenBank/DDBJ databases">
        <title>A haploid diamondback moth (Plutella xylostella L.) genome assembly resolves 31 chromosomes and identifies a diamide resistance mutation.</title>
        <authorList>
            <person name="Ward C.M."/>
            <person name="Perry K.D."/>
            <person name="Baker G."/>
            <person name="Powis K."/>
            <person name="Heckel D.G."/>
            <person name="Baxter S.W."/>
        </authorList>
    </citation>
    <scope>NUCLEOTIDE SEQUENCE [LARGE SCALE GENOMIC DNA]</scope>
    <source>
        <strain evidence="5 6">LV</strain>
        <tissue evidence="5">Single pupa</tissue>
    </source>
</reference>
<comment type="caution">
    <text evidence="5">The sequence shown here is derived from an EMBL/GenBank/DDBJ whole genome shotgun (WGS) entry which is preliminary data.</text>
</comment>
<evidence type="ECO:0000313" key="5">
    <source>
        <dbReference type="EMBL" id="KAG7299484.1"/>
    </source>
</evidence>
<dbReference type="Gene3D" id="2.60.40.60">
    <property type="entry name" value="Cadherins"/>
    <property type="match status" value="1"/>
</dbReference>
<dbReference type="PROSITE" id="PS00232">
    <property type="entry name" value="CADHERIN_1"/>
    <property type="match status" value="1"/>
</dbReference>
<comment type="subcellular location">
    <subcellularLocation>
        <location evidence="1">Membrane</location>
    </subcellularLocation>
</comment>
<keyword evidence="4" id="KW-1133">Transmembrane helix</keyword>
<name>A0ABQ7Q2Y0_PLUXY</name>
<keyword evidence="6" id="KW-1185">Reference proteome</keyword>
<proteinExistence type="predicted"/>
<dbReference type="PROSITE" id="PS51257">
    <property type="entry name" value="PROKAR_LIPOPROTEIN"/>
    <property type="match status" value="1"/>
</dbReference>
<dbReference type="PANTHER" id="PTHR24028:SF328">
    <property type="entry name" value="CADHERIN-3"/>
    <property type="match status" value="1"/>
</dbReference>
<dbReference type="InterPro" id="IPR020894">
    <property type="entry name" value="Cadherin_CS"/>
</dbReference>
<protein>
    <recommendedName>
        <fullName evidence="7">Cadherin domain-containing protein</fullName>
    </recommendedName>
</protein>
<keyword evidence="4" id="KW-0812">Transmembrane</keyword>
<gene>
    <name evidence="5" type="ORF">JYU34_016446</name>
</gene>
<keyword evidence="2 4" id="KW-0472">Membrane</keyword>
<sequence>MGRCSYIFSVQAIYCLCFGVGLGCNIDGVSNNILDISIKDIDRGEIFRAATTGITDISSIVDNVGLSKTYYGFALEGSDLVITTTEDFKNYEEIETESTNGFTALFACPTATLSVTILISITDTNNNDPAFLPSSEITYTVTPPLPPNYFITGCTGFQVRDIDLTTKGIDFEIEPNDFIEVAYDKKTTDKIFQGTLRTKTFIRSLPEPLILWIKATDIDETGDPRRTTTGTLRLEADTQLVFPDEPVFSRTFYTATYSDGAVQLQDTVTLSQGYDDDVRFSIAGEYSEYFSLKEEGNSVTVEAKELSSAITRLGQILLELKAERNLTSGASATLVLRFPEEPALEFAEKSYQGQIVDNTLTLSALLLSQGFENGYNISIENDHAEYFTPTKNNNQITITMSPLGEDIIAENSFLTLRVVASNEASTAVTVVLLEIIKDDTETPVFASQIYEGSYDTINGLSVPTIVLSQGYDSSVQFYKSGEYESLFTMTPSGNSIVLALTSALPEDILTQQHLLLTIGASKPRTVGAHTTVSITLPRDTTSNDVSFEKALYTGVISGGTVEHEDIVVTGFEGTIVEVLGEYGALFEARISSGAVTVQATDLSGLPTGTGHVTLELQAGEARAVLVLVIETDIPGDVYFEKSVYTGTFEDGIVEHEAMKVSGYDGTVINISGEYSELFTAQATSGVVVVQAAGSSTLPAGVALVTLTLQADTAAAVLVLTVQSEPKEVSFEKILYTGTYTDGDVKHEDIKVSGYDGTVVTITGTYSELFTAQATSGVVVVQAAGSSTLPAGVAHVTLTLQADTAAAVLVLTVQSEPKEVSFEKILYTGTYTEGNVKHEDIKVSGYDGTVVTITGTYSELFTAQATSGVVVVQATGSSTLPAGVALVTLTLQADTAAAVLVLTVQSELSSMFSAAASAGAVEVQATGSTTLPSGTSHVVLELEADSARAVLILDVIETEAVPPAVSFSSESYEIRADVSQTGIVGRVQATADNNERVTYAVVTDNEYLQARVSVSADGDLQLFAPVNSGVYSFSVSATTVTSQVTATAPVRLTVEAVTVCDDDLVVPPLIVLERDEEEPHADLVIIDGAEFEGCRYTLTNRWPLNQSWLYVDDRGLHARAIDREDESIAFMALSQVQVELVLYCDNDTNQSTRSKRSLNRVDWLGPYDYGNNKWALTESIGFNSRRSFVNLIVNDINDNDPIFVEKPNEPIAVGYPVPDLLDVILPRALTQLTATDADIGENAALLYWSPSEQLAVAPGSGLVHVNRRDLPDGTTLALHATDRNGQGNTGTIQLVVRLLTEDHIAVVTVRDSFLEDEESILKELNDALGYEVKVLNAVVISDEYEVEGDASKNVRSRAEVAPGTSLQLYLYGLEQTQPVEVERLTSDISSIFIASVVVDSVSLRDYLESREICSVVSGRDIGLLAATIVLSILLIILIASIALWFFLKWRKNKNYDNFSDENSLPSRDDGDDVPKIETRPRIDIEELKRSERRLQERLEAPISTTVSETSKKNPLDTKIDVPLPEVNVPIVIQSIDKLKRADDDDEDEFGEIKDKGRRKSMVTFNENVEKIIHVEDIDSPEYENARL</sequence>
<dbReference type="InterPro" id="IPR050174">
    <property type="entry name" value="Protocadherin/Cadherin-CA"/>
</dbReference>
<evidence type="ECO:0000256" key="1">
    <source>
        <dbReference type="ARBA" id="ARBA00004370"/>
    </source>
</evidence>
<organism evidence="5 6">
    <name type="scientific">Plutella xylostella</name>
    <name type="common">Diamondback moth</name>
    <name type="synonym">Plutella maculipennis</name>
    <dbReference type="NCBI Taxonomy" id="51655"/>
    <lineage>
        <taxon>Eukaryota</taxon>
        <taxon>Metazoa</taxon>
        <taxon>Ecdysozoa</taxon>
        <taxon>Arthropoda</taxon>
        <taxon>Hexapoda</taxon>
        <taxon>Insecta</taxon>
        <taxon>Pterygota</taxon>
        <taxon>Neoptera</taxon>
        <taxon>Endopterygota</taxon>
        <taxon>Lepidoptera</taxon>
        <taxon>Glossata</taxon>
        <taxon>Ditrysia</taxon>
        <taxon>Yponomeutoidea</taxon>
        <taxon>Plutellidae</taxon>
        <taxon>Plutella</taxon>
    </lineage>
</organism>
<evidence type="ECO:0000256" key="2">
    <source>
        <dbReference type="ARBA" id="ARBA00023136"/>
    </source>
</evidence>
<evidence type="ECO:0000256" key="4">
    <source>
        <dbReference type="SAM" id="Phobius"/>
    </source>
</evidence>
<evidence type="ECO:0000256" key="3">
    <source>
        <dbReference type="ARBA" id="ARBA00023180"/>
    </source>
</evidence>
<dbReference type="SUPFAM" id="SSF49313">
    <property type="entry name" value="Cadherin-like"/>
    <property type="match status" value="1"/>
</dbReference>
<keyword evidence="3" id="KW-0325">Glycoprotein</keyword>
<evidence type="ECO:0008006" key="7">
    <source>
        <dbReference type="Google" id="ProtNLM"/>
    </source>
</evidence>
<feature type="transmembrane region" description="Helical" evidence="4">
    <location>
        <begin position="1420"/>
        <end position="1446"/>
    </location>
</feature>